<keyword evidence="1" id="KW-0805">Transcription regulation</keyword>
<name>A0ABU7P7F9_9ACTN</name>
<feature type="domain" description="HTH hxlR-type" evidence="4">
    <location>
        <begin position="18"/>
        <end position="117"/>
    </location>
</feature>
<dbReference type="InterPro" id="IPR036390">
    <property type="entry name" value="WH_DNA-bd_sf"/>
</dbReference>
<keyword evidence="3" id="KW-0804">Transcription</keyword>
<comment type="caution">
    <text evidence="5">The sequence shown here is derived from an EMBL/GenBank/DDBJ whole genome shotgun (WGS) entry which is preliminary data.</text>
</comment>
<proteinExistence type="predicted"/>
<evidence type="ECO:0000256" key="2">
    <source>
        <dbReference type="ARBA" id="ARBA00023125"/>
    </source>
</evidence>
<dbReference type="InterPro" id="IPR036388">
    <property type="entry name" value="WH-like_DNA-bd_sf"/>
</dbReference>
<evidence type="ECO:0000313" key="5">
    <source>
        <dbReference type="EMBL" id="MEE4541182.1"/>
    </source>
</evidence>
<evidence type="ECO:0000256" key="1">
    <source>
        <dbReference type="ARBA" id="ARBA00023015"/>
    </source>
</evidence>
<evidence type="ECO:0000256" key="3">
    <source>
        <dbReference type="ARBA" id="ARBA00023163"/>
    </source>
</evidence>
<protein>
    <submittedName>
        <fullName evidence="5">Helix-turn-helix domain-containing protein</fullName>
    </submittedName>
</protein>
<evidence type="ECO:0000259" key="4">
    <source>
        <dbReference type="PROSITE" id="PS51118"/>
    </source>
</evidence>
<dbReference type="PANTHER" id="PTHR33204">
    <property type="entry name" value="TRANSCRIPTIONAL REGULATOR, MARR FAMILY"/>
    <property type="match status" value="1"/>
</dbReference>
<accession>A0ABU7P7F9</accession>
<dbReference type="PROSITE" id="PS51118">
    <property type="entry name" value="HTH_HXLR"/>
    <property type="match status" value="1"/>
</dbReference>
<dbReference type="Proteomes" id="UP001344658">
    <property type="component" value="Unassembled WGS sequence"/>
</dbReference>
<keyword evidence="2" id="KW-0238">DNA-binding</keyword>
<dbReference type="EMBL" id="JAZEWV010000002">
    <property type="protein sequence ID" value="MEE4541182.1"/>
    <property type="molecule type" value="Genomic_DNA"/>
</dbReference>
<dbReference type="Pfam" id="PF01638">
    <property type="entry name" value="HxlR"/>
    <property type="match status" value="1"/>
</dbReference>
<dbReference type="InterPro" id="IPR002577">
    <property type="entry name" value="HTH_HxlR"/>
</dbReference>
<dbReference type="SUPFAM" id="SSF46785">
    <property type="entry name" value="Winged helix' DNA-binding domain"/>
    <property type="match status" value="1"/>
</dbReference>
<sequence>MAADGVRDVVCERALVDCRLRAATELLAHTWDPLVLAALSPGPLRRSALLASTGGMSDKVLTEALRRLLANGLVERRTYPAAPPRVEYGLTPLGASLTEGPLRALADWALDHGEQLLDAQERAAAAAVERRAVAAGGAVAGAAGGAVSPADAA</sequence>
<gene>
    <name evidence="5" type="ORF">V2S66_04270</name>
</gene>
<organism evidence="5 6">
    <name type="scientific">Actinacidiphila polyblastidii</name>
    <dbReference type="NCBI Taxonomy" id="3110430"/>
    <lineage>
        <taxon>Bacteria</taxon>
        <taxon>Bacillati</taxon>
        <taxon>Actinomycetota</taxon>
        <taxon>Actinomycetes</taxon>
        <taxon>Kitasatosporales</taxon>
        <taxon>Streptomycetaceae</taxon>
        <taxon>Actinacidiphila</taxon>
    </lineage>
</organism>
<evidence type="ECO:0000313" key="6">
    <source>
        <dbReference type="Proteomes" id="UP001344658"/>
    </source>
</evidence>
<dbReference type="Gene3D" id="1.10.10.10">
    <property type="entry name" value="Winged helix-like DNA-binding domain superfamily/Winged helix DNA-binding domain"/>
    <property type="match status" value="1"/>
</dbReference>
<reference evidence="5 6" key="1">
    <citation type="submission" date="2023-12" db="EMBL/GenBank/DDBJ databases">
        <title>Streptomyces sp. V4-01.</title>
        <authorList>
            <person name="Somphong A."/>
            <person name="Phongsopitanun W."/>
        </authorList>
    </citation>
    <scope>NUCLEOTIDE SEQUENCE [LARGE SCALE GENOMIC DNA]</scope>
    <source>
        <strain evidence="5 6">V4-01</strain>
    </source>
</reference>
<keyword evidence="6" id="KW-1185">Reference proteome</keyword>
<dbReference type="RefSeq" id="WP_330793063.1">
    <property type="nucleotide sequence ID" value="NZ_JAZEWV010000002.1"/>
</dbReference>